<feature type="region of interest" description="Disordered" evidence="1">
    <location>
        <begin position="46"/>
        <end position="91"/>
    </location>
</feature>
<evidence type="ECO:0000256" key="1">
    <source>
        <dbReference type="SAM" id="MobiDB-lite"/>
    </source>
</evidence>
<reference evidence="3" key="1">
    <citation type="submission" date="2015-07" db="EMBL/GenBank/DDBJ databases">
        <title>Annotation of Plasmodium falciparum RAJ116.</title>
        <authorList>
            <consortium name="The Broad Institute Genome Sequencing Platform"/>
            <person name="Volkman S.K."/>
            <person name="Neafsey D.E."/>
            <person name="Dash A.P."/>
            <person name="Chitnis C.E."/>
            <person name="Hartl D.L."/>
            <person name="Young S.K."/>
            <person name="Zeng Q."/>
            <person name="Koehrsen M."/>
            <person name="Alvarado L."/>
            <person name="Berlin A."/>
            <person name="Borenstein D."/>
            <person name="Chapman S.B."/>
            <person name="Chen Z."/>
            <person name="Engels R."/>
            <person name="Freedman E."/>
            <person name="Gellesch M."/>
            <person name="Goldberg J."/>
            <person name="Griggs A."/>
            <person name="Gujja S."/>
            <person name="Heilman E.R."/>
            <person name="Heiman D.I."/>
            <person name="Howarth C."/>
            <person name="Jen D."/>
            <person name="Larson L."/>
            <person name="Mehta T."/>
            <person name="Neiman D."/>
            <person name="Park D."/>
            <person name="Pearson M."/>
            <person name="Roberts A."/>
            <person name="Saif S."/>
            <person name="Shea T."/>
            <person name="Shenoy N."/>
            <person name="Sisk P."/>
            <person name="Stolte C."/>
            <person name="Sykes S."/>
            <person name="Walk T."/>
            <person name="White J."/>
            <person name="Yandava C."/>
            <person name="Haas B."/>
            <person name="Henn M.R."/>
            <person name="Nusbaum C."/>
            <person name="Birren B."/>
        </authorList>
    </citation>
    <scope>NUCLEOTIDE SEQUENCE [LARGE SCALE GENOMIC DNA]</scope>
    <source>
        <strain evidence="3">RAJ116</strain>
    </source>
</reference>
<organism evidence="2 3">
    <name type="scientific">Plasmodium falciparum RAJ116</name>
    <dbReference type="NCBI Taxonomy" id="580058"/>
    <lineage>
        <taxon>Eukaryota</taxon>
        <taxon>Sar</taxon>
        <taxon>Alveolata</taxon>
        <taxon>Apicomplexa</taxon>
        <taxon>Aconoidasida</taxon>
        <taxon>Haemosporida</taxon>
        <taxon>Plasmodiidae</taxon>
        <taxon>Plasmodium</taxon>
        <taxon>Plasmodium (Laverania)</taxon>
    </lineage>
</organism>
<name>A0A0L0CUJ0_PLAFA</name>
<dbReference type="AlphaFoldDB" id="A0A0L0CUJ0"/>
<feature type="region of interest" description="Disordered" evidence="1">
    <location>
        <begin position="1"/>
        <end position="28"/>
    </location>
</feature>
<evidence type="ECO:0000313" key="2">
    <source>
        <dbReference type="EMBL" id="KNC35958.1"/>
    </source>
</evidence>
<proteinExistence type="predicted"/>
<gene>
    <name evidence="2" type="ORF">PFLG_01125</name>
</gene>
<protein>
    <submittedName>
        <fullName evidence="2">Uncharacterized protein</fullName>
    </submittedName>
</protein>
<accession>A0A0L0CUJ0</accession>
<sequence>MIKPKPQNQPPQFLKKRKKEKKGVPGKGLTLARIKDNNLTPLICRTNNYKKNKPTPPKKIWKKQKGGGKGPPPKKKKTPTMWFTNFPNPGREKIKLSSPEENPQMWAFFSRESSHHPPNVF</sequence>
<dbReference type="EMBL" id="GG663967">
    <property type="protein sequence ID" value="KNC35958.1"/>
    <property type="molecule type" value="Genomic_DNA"/>
</dbReference>
<evidence type="ECO:0000313" key="3">
    <source>
        <dbReference type="Proteomes" id="UP000054566"/>
    </source>
</evidence>
<dbReference type="Proteomes" id="UP000054566">
    <property type="component" value="Unassembled WGS sequence"/>
</dbReference>
<feature type="compositionally biased region" description="Basic residues" evidence="1">
    <location>
        <begin position="59"/>
        <end position="78"/>
    </location>
</feature>
<reference evidence="3" key="2">
    <citation type="submission" date="2015-07" db="EMBL/GenBank/DDBJ databases">
        <title>The genome sequence of Plasmodium falciparum RAJ116.</title>
        <authorList>
            <consortium name="The Broad Institute Genome Sequencing Platform"/>
            <person name="Volkman S.K."/>
            <person name="Neafsey D.E."/>
            <person name="Dash A.P."/>
            <person name="Chitnis C.E."/>
            <person name="Hartl D.L."/>
            <person name="Young S.K."/>
            <person name="Kodira C.D."/>
            <person name="Zeng Q."/>
            <person name="Koehrsen M."/>
            <person name="Godfrey P."/>
            <person name="Alvarado L."/>
            <person name="Berlin A."/>
            <person name="Borenstein D."/>
            <person name="Chen Z."/>
            <person name="Engels R."/>
            <person name="Freedman E."/>
            <person name="Gellesch M."/>
            <person name="Goldberg J."/>
            <person name="Griggs A."/>
            <person name="Gujja S."/>
            <person name="Heiman D."/>
            <person name="Hepburn T."/>
            <person name="Howarth C."/>
            <person name="Jen D."/>
            <person name="Larson L."/>
            <person name="Lewis B."/>
            <person name="Mehta T."/>
            <person name="Park D."/>
            <person name="Pearson M."/>
            <person name="Roberts A."/>
            <person name="Saif S."/>
            <person name="Shea T."/>
            <person name="Shenoy N."/>
            <person name="Sisk P."/>
            <person name="Stolte C."/>
            <person name="Sykes S."/>
            <person name="Walk T."/>
            <person name="White J."/>
            <person name="Yandava C."/>
            <person name="Wirth D.F."/>
            <person name="Nusbaum C."/>
            <person name="Birren B."/>
        </authorList>
    </citation>
    <scope>NUCLEOTIDE SEQUENCE [LARGE SCALE GENOMIC DNA]</scope>
    <source>
        <strain evidence="3">RAJ116</strain>
    </source>
</reference>